<gene>
    <name evidence="1" type="ORF">EB796_008443</name>
</gene>
<sequence length="67" mass="7755">MRLPADLKKIGQLCVPNAEEYLIGCYIPSYRSGRRAKIPYRKTVNAKECILYCQSSSYMYANFKVKL</sequence>
<accession>A0A7J7K3P9</accession>
<reference evidence="1" key="1">
    <citation type="submission" date="2020-06" db="EMBL/GenBank/DDBJ databases">
        <title>Draft genome of Bugula neritina, a colonial animal packing powerful symbionts and potential medicines.</title>
        <authorList>
            <person name="Rayko M."/>
        </authorList>
    </citation>
    <scope>NUCLEOTIDE SEQUENCE [LARGE SCALE GENOMIC DNA]</scope>
    <source>
        <strain evidence="1">Kwan_BN1</strain>
    </source>
</reference>
<protein>
    <submittedName>
        <fullName evidence="1">Uncharacterized protein</fullName>
    </submittedName>
</protein>
<name>A0A7J7K3P9_BUGNE</name>
<dbReference type="AlphaFoldDB" id="A0A7J7K3P9"/>
<evidence type="ECO:0000313" key="2">
    <source>
        <dbReference type="Proteomes" id="UP000593567"/>
    </source>
</evidence>
<evidence type="ECO:0000313" key="1">
    <source>
        <dbReference type="EMBL" id="KAF6033249.1"/>
    </source>
</evidence>
<comment type="caution">
    <text evidence="1">The sequence shown here is derived from an EMBL/GenBank/DDBJ whole genome shotgun (WGS) entry which is preliminary data.</text>
</comment>
<proteinExistence type="predicted"/>
<dbReference type="Proteomes" id="UP000593567">
    <property type="component" value="Unassembled WGS sequence"/>
</dbReference>
<dbReference type="EMBL" id="VXIV02001413">
    <property type="protein sequence ID" value="KAF6033249.1"/>
    <property type="molecule type" value="Genomic_DNA"/>
</dbReference>
<keyword evidence="2" id="KW-1185">Reference proteome</keyword>
<organism evidence="1 2">
    <name type="scientific">Bugula neritina</name>
    <name type="common">Brown bryozoan</name>
    <name type="synonym">Sertularia neritina</name>
    <dbReference type="NCBI Taxonomy" id="10212"/>
    <lineage>
        <taxon>Eukaryota</taxon>
        <taxon>Metazoa</taxon>
        <taxon>Spiralia</taxon>
        <taxon>Lophotrochozoa</taxon>
        <taxon>Bryozoa</taxon>
        <taxon>Gymnolaemata</taxon>
        <taxon>Cheilostomatida</taxon>
        <taxon>Flustrina</taxon>
        <taxon>Buguloidea</taxon>
        <taxon>Bugulidae</taxon>
        <taxon>Bugula</taxon>
    </lineage>
</organism>